<feature type="signal peptide" evidence="2">
    <location>
        <begin position="1"/>
        <end position="19"/>
    </location>
</feature>
<dbReference type="RefSeq" id="WP_022430551.1">
    <property type="nucleotide sequence ID" value="NZ_FR899271.1"/>
</dbReference>
<reference evidence="3" key="1">
    <citation type="submission" date="2012-11" db="EMBL/GenBank/DDBJ databases">
        <title>Dependencies among metagenomic species, viruses, plasmids and units of genetic variation.</title>
        <authorList>
            <person name="Nielsen H.B."/>
            <person name="Almeida M."/>
            <person name="Juncker A.S."/>
            <person name="Rasmussen S."/>
            <person name="Li J."/>
            <person name="Sunagawa S."/>
            <person name="Plichta D."/>
            <person name="Gautier L."/>
            <person name="Le Chatelier E."/>
            <person name="Peletier E."/>
            <person name="Bonde I."/>
            <person name="Nielsen T."/>
            <person name="Manichanh C."/>
            <person name="Arumugam M."/>
            <person name="Batto J."/>
            <person name="Santos M.B.Q.D."/>
            <person name="Blom N."/>
            <person name="Borruel N."/>
            <person name="Burgdorf K.S."/>
            <person name="Boumezbeur F."/>
            <person name="Casellas F."/>
            <person name="Dore J."/>
            <person name="Guarner F."/>
            <person name="Hansen T."/>
            <person name="Hildebrand F."/>
            <person name="Kaas R.S."/>
            <person name="Kennedy S."/>
            <person name="Kristiansen K."/>
            <person name="Kultima J.R."/>
            <person name="Leonard P."/>
            <person name="Levenez F."/>
            <person name="Lund O."/>
            <person name="Moumen B."/>
            <person name="Le Paslier D."/>
            <person name="Pons N."/>
            <person name="Pedersen O."/>
            <person name="Prifti E."/>
            <person name="Qin J."/>
            <person name="Raes J."/>
            <person name="Tap J."/>
            <person name="Tims S."/>
            <person name="Ussery D.W."/>
            <person name="Yamada T."/>
            <person name="MetaHit consortium"/>
            <person name="Renault P."/>
            <person name="Sicheritz-Ponten T."/>
            <person name="Bork P."/>
            <person name="Wang J."/>
            <person name="Brunak S."/>
            <person name="Ehrlich S.D."/>
        </authorList>
    </citation>
    <scope>NUCLEOTIDE SEQUENCE [LARGE SCALE GENOMIC DNA]</scope>
</reference>
<dbReference type="AlphaFoldDB" id="R7H1E3"/>
<organism evidence="3 4">
    <name type="scientific">Leyella stercorea CAG:629</name>
    <dbReference type="NCBI Taxonomy" id="1263103"/>
    <lineage>
        <taxon>Bacteria</taxon>
        <taxon>Pseudomonadati</taxon>
        <taxon>Bacteroidota</taxon>
        <taxon>Bacteroidia</taxon>
        <taxon>Bacteroidales</taxon>
        <taxon>Prevotellaceae</taxon>
        <taxon>Leyella</taxon>
    </lineage>
</organism>
<feature type="region of interest" description="Disordered" evidence="1">
    <location>
        <begin position="412"/>
        <end position="441"/>
    </location>
</feature>
<keyword evidence="2" id="KW-0732">Signal</keyword>
<gene>
    <name evidence="3" type="ORF">BN741_01392</name>
</gene>
<proteinExistence type="predicted"/>
<dbReference type="InterPro" id="IPR025049">
    <property type="entry name" value="Mfa-like_1"/>
</dbReference>
<evidence type="ECO:0000256" key="1">
    <source>
        <dbReference type="SAM" id="MobiDB-lite"/>
    </source>
</evidence>
<dbReference type="STRING" id="1263103.BN741_01392"/>
<evidence type="ECO:0000313" key="3">
    <source>
        <dbReference type="EMBL" id="CDE32778.1"/>
    </source>
</evidence>
<dbReference type="CDD" id="cd13120">
    <property type="entry name" value="BF2867_like_N"/>
    <property type="match status" value="1"/>
</dbReference>
<comment type="caution">
    <text evidence="3">The sequence shown here is derived from an EMBL/GenBank/DDBJ whole genome shotgun (WGS) entry which is preliminary data.</text>
</comment>
<dbReference type="Pfam" id="PF13149">
    <property type="entry name" value="Mfa_like_1"/>
    <property type="match status" value="1"/>
</dbReference>
<dbReference type="Proteomes" id="UP000018072">
    <property type="component" value="Unassembled WGS sequence"/>
</dbReference>
<dbReference type="EMBL" id="CBIT010000151">
    <property type="protein sequence ID" value="CDE32778.1"/>
    <property type="molecule type" value="Genomic_DNA"/>
</dbReference>
<protein>
    <recommendedName>
        <fullName evidence="5">Fimbrillin family protein</fullName>
    </recommendedName>
</protein>
<evidence type="ECO:0000313" key="4">
    <source>
        <dbReference type="Proteomes" id="UP000018072"/>
    </source>
</evidence>
<evidence type="ECO:0008006" key="5">
    <source>
        <dbReference type="Google" id="ProtNLM"/>
    </source>
</evidence>
<sequence length="441" mass="46522">MKKMFFFALAAAGMLTACSNDDTLGGNGEQNVSEQQIRLGVASSKVQTRGTGTVGGMTDDDNKWAGQTLWVYMLQKGSMDLALYKAPAAGGVATPDVEVFNNKEFKAPTTADNTKSGLATTADGTIAYYPVSGNYDFWGYRVDDAAVGGTPTVKIVDDNGDEVTADHMDQATKRVVDIKIDGSQDIMAGKAAPSADEVTKLGGYADNFYSAYAARKGVQPNITFNHLLTRFTFEVRAGSKATAGLPAGGNTDAVKVTGVSVGSKTTGTLTVAYTGATKKAAELLTFTGDASPLILKQRDEAVADNNAPLVALKPVTLTWTDDAATIGDVLKVGEALLVAPGETEYPLTIALSQDVLQKVGENKVTMPLEQKATIKMDGTKTFEPGKSYKVTITVYGLEDIRVTATLVPWADGGSIDIDDDRDPNNGKYTEPTPATPEPIEP</sequence>
<evidence type="ECO:0000256" key="2">
    <source>
        <dbReference type="SAM" id="SignalP"/>
    </source>
</evidence>
<feature type="chain" id="PRO_5004434853" description="Fimbrillin family protein" evidence="2">
    <location>
        <begin position="20"/>
        <end position="441"/>
    </location>
</feature>
<dbReference type="Gene3D" id="2.60.40.2630">
    <property type="match status" value="1"/>
</dbReference>
<dbReference type="PROSITE" id="PS51257">
    <property type="entry name" value="PROKAR_LIPOPROTEIN"/>
    <property type="match status" value="1"/>
</dbReference>
<accession>R7H1E3</accession>
<name>R7H1E3_9BACT</name>